<feature type="transmembrane region" description="Helical" evidence="1">
    <location>
        <begin position="21"/>
        <end position="39"/>
    </location>
</feature>
<name>A0A072NSN4_SCHAZ</name>
<proteinExistence type="predicted"/>
<dbReference type="EMBL" id="JJRY01000001">
    <property type="protein sequence ID" value="KEF40232.1"/>
    <property type="molecule type" value="Genomic_DNA"/>
</dbReference>
<accession>A0A072NSN4</accession>
<evidence type="ECO:0000313" key="2">
    <source>
        <dbReference type="EMBL" id="KEF40232.1"/>
    </source>
</evidence>
<keyword evidence="1" id="KW-0472">Membrane</keyword>
<keyword evidence="1" id="KW-0812">Transmembrane</keyword>
<comment type="caution">
    <text evidence="2">The sequence shown here is derived from an EMBL/GenBank/DDBJ whole genome shotgun (WGS) entry which is preliminary data.</text>
</comment>
<sequence length="40" mass="4677">MVLIYLFKKLLHLAQKKEKQYFVIEASLSYLIFYLVPGAG</sequence>
<evidence type="ECO:0000313" key="3">
    <source>
        <dbReference type="Proteomes" id="UP000027936"/>
    </source>
</evidence>
<protein>
    <submittedName>
        <fullName evidence="2">Uncharacterized protein</fullName>
    </submittedName>
</protein>
<gene>
    <name evidence="2" type="ORF">M670_00253</name>
</gene>
<evidence type="ECO:0000256" key="1">
    <source>
        <dbReference type="SAM" id="Phobius"/>
    </source>
</evidence>
<keyword evidence="1" id="KW-1133">Transmembrane helix</keyword>
<dbReference type="PATRIC" id="fig|1348973.3.peg.243"/>
<dbReference type="Proteomes" id="UP000027936">
    <property type="component" value="Unassembled WGS sequence"/>
</dbReference>
<organism evidence="2 3">
    <name type="scientific">Schinkia azotoformans MEV2011</name>
    <dbReference type="NCBI Taxonomy" id="1348973"/>
    <lineage>
        <taxon>Bacteria</taxon>
        <taxon>Bacillati</taxon>
        <taxon>Bacillota</taxon>
        <taxon>Bacilli</taxon>
        <taxon>Bacillales</taxon>
        <taxon>Bacillaceae</taxon>
        <taxon>Calidifontibacillus/Schinkia group</taxon>
        <taxon>Schinkia</taxon>
    </lineage>
</organism>
<dbReference type="AlphaFoldDB" id="A0A072NSN4"/>
<reference evidence="2 3" key="1">
    <citation type="submission" date="2014-04" db="EMBL/GenBank/DDBJ databases">
        <title>Draft genome sequence of Bacillus azotoformans MEV2011, a (co-) denitrifying strain unable to grow in the presence of oxygen.</title>
        <authorList>
            <person name="Nielsen M."/>
            <person name="Schreiber L."/>
            <person name="Finster K."/>
            <person name="Schramm A."/>
        </authorList>
    </citation>
    <scope>NUCLEOTIDE SEQUENCE [LARGE SCALE GENOMIC DNA]</scope>
    <source>
        <strain evidence="2 3">MEV2011</strain>
    </source>
</reference>